<evidence type="ECO:0000256" key="1">
    <source>
        <dbReference type="RuleBase" id="RU003494"/>
    </source>
</evidence>
<dbReference type="Gene3D" id="3.40.30.10">
    <property type="entry name" value="Glutaredoxin"/>
    <property type="match status" value="1"/>
</dbReference>
<feature type="domain" description="GST C-terminal" evidence="3">
    <location>
        <begin position="92"/>
        <end position="216"/>
    </location>
</feature>
<dbReference type="OrthoDB" id="9803562at2"/>
<comment type="caution">
    <text evidence="4">The sequence shown here is derived from an EMBL/GenBank/DDBJ whole genome shotgun (WGS) entry which is preliminary data.</text>
</comment>
<feature type="domain" description="GST N-terminal" evidence="2">
    <location>
        <begin position="1"/>
        <end position="89"/>
    </location>
</feature>
<dbReference type="InterPro" id="IPR010987">
    <property type="entry name" value="Glutathione-S-Trfase_C-like"/>
</dbReference>
<dbReference type="InterPro" id="IPR036282">
    <property type="entry name" value="Glutathione-S-Trfase_C_sf"/>
</dbReference>
<comment type="similarity">
    <text evidence="1">Belongs to the GST superfamily.</text>
</comment>
<dbReference type="Pfam" id="PF00043">
    <property type="entry name" value="GST_C"/>
    <property type="match status" value="1"/>
</dbReference>
<dbReference type="CDD" id="cd10291">
    <property type="entry name" value="GST_C_YfcG_like"/>
    <property type="match status" value="1"/>
</dbReference>
<dbReference type="Proteomes" id="UP000218934">
    <property type="component" value="Unassembled WGS sequence"/>
</dbReference>
<dbReference type="KEGG" id="rdi:CMV14_22755"/>
<proteinExistence type="inferred from homology"/>
<name>A0A2A4FX26_9SPHN</name>
<evidence type="ECO:0000313" key="4">
    <source>
        <dbReference type="EMBL" id="PCE42248.1"/>
    </source>
</evidence>
<protein>
    <submittedName>
        <fullName evidence="4">Thiol:disulfide oxidoreductase</fullName>
    </submittedName>
</protein>
<dbReference type="Gene3D" id="1.20.1050.10">
    <property type="match status" value="1"/>
</dbReference>
<dbReference type="SFLD" id="SFLDS00019">
    <property type="entry name" value="Glutathione_Transferase_(cytos"/>
    <property type="match status" value="1"/>
</dbReference>
<dbReference type="InterPro" id="IPR004046">
    <property type="entry name" value="GST_C"/>
</dbReference>
<evidence type="ECO:0000313" key="5">
    <source>
        <dbReference type="Proteomes" id="UP000218934"/>
    </source>
</evidence>
<keyword evidence="5" id="KW-1185">Reference proteome</keyword>
<dbReference type="PROSITE" id="PS50405">
    <property type="entry name" value="GST_CTER"/>
    <property type="match status" value="1"/>
</dbReference>
<organism evidence="4 5">
    <name type="scientific">Rhizorhabdus dicambivorans</name>
    <dbReference type="NCBI Taxonomy" id="1850238"/>
    <lineage>
        <taxon>Bacteria</taxon>
        <taxon>Pseudomonadati</taxon>
        <taxon>Pseudomonadota</taxon>
        <taxon>Alphaproteobacteria</taxon>
        <taxon>Sphingomonadales</taxon>
        <taxon>Sphingomonadaceae</taxon>
        <taxon>Rhizorhabdus</taxon>
    </lineage>
</organism>
<dbReference type="AlphaFoldDB" id="A0A2A4FX26"/>
<dbReference type="InterPro" id="IPR004045">
    <property type="entry name" value="Glutathione_S-Trfase_N"/>
</dbReference>
<reference evidence="4 5" key="1">
    <citation type="submission" date="2017-09" db="EMBL/GenBank/DDBJ databases">
        <title>The Catabolism of 3,6-Dichlorosalicylic acid is Initiated by the Cytochrome P450 Monooxygenase DsmABC in Rhizorhabdus dicambivorans Ndbn-20.</title>
        <authorList>
            <person name="Na L."/>
        </authorList>
    </citation>
    <scope>NUCLEOTIDE SEQUENCE [LARGE SCALE GENOMIC DNA]</scope>
    <source>
        <strain evidence="4 5">Ndbn-20m</strain>
    </source>
</reference>
<dbReference type="EMBL" id="NWUF01000009">
    <property type="protein sequence ID" value="PCE42248.1"/>
    <property type="molecule type" value="Genomic_DNA"/>
</dbReference>
<dbReference type="PANTHER" id="PTHR44051:SF19">
    <property type="entry name" value="DISULFIDE-BOND OXIDOREDUCTASE YFCG"/>
    <property type="match status" value="1"/>
</dbReference>
<evidence type="ECO:0000259" key="2">
    <source>
        <dbReference type="PROSITE" id="PS50404"/>
    </source>
</evidence>
<gene>
    <name evidence="4" type="ORF">COO09_11535</name>
</gene>
<dbReference type="InterPro" id="IPR040079">
    <property type="entry name" value="Glutathione_S-Trfase"/>
</dbReference>
<dbReference type="SUPFAM" id="SSF47616">
    <property type="entry name" value="GST C-terminal domain-like"/>
    <property type="match status" value="1"/>
</dbReference>
<dbReference type="FunFam" id="3.40.30.10:FF:000046">
    <property type="entry name" value="GSH-dependent disulfide bond oxidoreductase"/>
    <property type="match status" value="1"/>
</dbReference>
<evidence type="ECO:0000259" key="3">
    <source>
        <dbReference type="PROSITE" id="PS50405"/>
    </source>
</evidence>
<dbReference type="PROSITE" id="PS50404">
    <property type="entry name" value="GST_NTER"/>
    <property type="match status" value="1"/>
</dbReference>
<dbReference type="SFLD" id="SFLDG00358">
    <property type="entry name" value="Main_(cytGST)"/>
    <property type="match status" value="1"/>
</dbReference>
<dbReference type="PANTHER" id="PTHR44051">
    <property type="entry name" value="GLUTATHIONE S-TRANSFERASE-RELATED"/>
    <property type="match status" value="1"/>
</dbReference>
<accession>A0A2A4FX26</accession>
<dbReference type="SFLD" id="SFLDG01151">
    <property type="entry name" value="Main.2:_Nu-like"/>
    <property type="match status" value="1"/>
</dbReference>
<dbReference type="InterPro" id="IPR036249">
    <property type="entry name" value="Thioredoxin-like_sf"/>
</dbReference>
<sequence length="234" mass="26490">MLVIDLYYWGTPNGHKITIFLEEAGLDYRVHIVDIGKGEQFEPDFLKIAPNNRIPAIVDDAPAGGGAPVSLFESGAILLYLAEKTGRFIPADIHGRADVLQWLFWQMGGLGPMAGQNHHFNIYAPEKIPYAIDRYVKETARLYGVLDRRLADRAFVAGDDYSIADMASYPWVVPHERQGQKLEDFPNLKRWFDAIAARPATQRAYAVWDRYKDLPQASEEERRRNLFGAQPATV</sequence>
<dbReference type="Pfam" id="PF02798">
    <property type="entry name" value="GST_N"/>
    <property type="match status" value="1"/>
</dbReference>
<dbReference type="SUPFAM" id="SSF52833">
    <property type="entry name" value="Thioredoxin-like"/>
    <property type="match status" value="1"/>
</dbReference>
<dbReference type="CDD" id="cd03048">
    <property type="entry name" value="GST_N_Ure2p_like"/>
    <property type="match status" value="1"/>
</dbReference>